<evidence type="ECO:0008006" key="5">
    <source>
        <dbReference type="Google" id="ProtNLM"/>
    </source>
</evidence>
<feature type="region of interest" description="Disordered" evidence="1">
    <location>
        <begin position="1"/>
        <end position="92"/>
    </location>
</feature>
<gene>
    <name evidence="3" type="ORF">CKJ66_27305</name>
</gene>
<dbReference type="RefSeq" id="WP_095795276.1">
    <property type="nucleotide sequence ID" value="NZ_NSFD01000058.1"/>
</dbReference>
<dbReference type="EMBL" id="NSFD01000058">
    <property type="protein sequence ID" value="PBA23626.1"/>
    <property type="molecule type" value="Genomic_DNA"/>
</dbReference>
<feature type="transmembrane region" description="Helical" evidence="2">
    <location>
        <begin position="115"/>
        <end position="137"/>
    </location>
</feature>
<evidence type="ECO:0000313" key="3">
    <source>
        <dbReference type="EMBL" id="PBA23626.1"/>
    </source>
</evidence>
<organism evidence="3 4">
    <name type="scientific">Mycobacterium avium</name>
    <dbReference type="NCBI Taxonomy" id="1764"/>
    <lineage>
        <taxon>Bacteria</taxon>
        <taxon>Bacillati</taxon>
        <taxon>Actinomycetota</taxon>
        <taxon>Actinomycetes</taxon>
        <taxon>Mycobacteriales</taxon>
        <taxon>Mycobacteriaceae</taxon>
        <taxon>Mycobacterium</taxon>
        <taxon>Mycobacterium avium complex (MAC)</taxon>
    </lineage>
</organism>
<name>A0A2A2ZAX9_MYCAV</name>
<keyword evidence="2" id="KW-1133">Transmembrane helix</keyword>
<evidence type="ECO:0000313" key="4">
    <source>
        <dbReference type="Proteomes" id="UP000217768"/>
    </source>
</evidence>
<reference evidence="3 4" key="1">
    <citation type="submission" date="2017-08" db="EMBL/GenBank/DDBJ databases">
        <title>Phylogenetic analysis of Mycobacterium avium complex whole genomes.</title>
        <authorList>
            <person name="Caverly L.J."/>
            <person name="Spilker T."/>
            <person name="Lipuma J."/>
        </authorList>
    </citation>
    <scope>NUCLEOTIDE SEQUENCE [LARGE SCALE GENOMIC DNA]</scope>
    <source>
        <strain evidence="3 4">FLAC0165</strain>
    </source>
</reference>
<evidence type="ECO:0000256" key="2">
    <source>
        <dbReference type="SAM" id="Phobius"/>
    </source>
</evidence>
<accession>A0A2A2ZAX9</accession>
<keyword evidence="2" id="KW-0812">Transmembrane</keyword>
<comment type="caution">
    <text evidence="3">The sequence shown here is derived from an EMBL/GenBank/DDBJ whole genome shotgun (WGS) entry which is preliminary data.</text>
</comment>
<proteinExistence type="predicted"/>
<sequence>MAGSKPDAPVGRAAALREDSRVTTPEPAAPDTAGMPLRRIVDENPPTDPIPVVTEEMTAQVEACPAPPPHEAPTGRHEPIDPPVDASPPVAESWSGPINASLVVAPSRRRPRAPIAAVAAGTAALLVVVATAAWWILTPADSLTNTAPEPTPPSAAASPDEQLLTRLNAIFPPGACRTPSADTAAATATCATTDPNWPPTAAYTRARDRAAMDREFDAIIHSLDVQICPGRIQSPGPWRRLATPDQAAGTVVCGMQAGVPTVAWTTDSDLLVSTIRGRNPGWTLDQLYDWWTRHS</sequence>
<dbReference type="AlphaFoldDB" id="A0A2A2ZAX9"/>
<evidence type="ECO:0000256" key="1">
    <source>
        <dbReference type="SAM" id="MobiDB-lite"/>
    </source>
</evidence>
<protein>
    <recommendedName>
        <fullName evidence="5">Serine/threonine protein kinase</fullName>
    </recommendedName>
</protein>
<dbReference type="Proteomes" id="UP000217768">
    <property type="component" value="Unassembled WGS sequence"/>
</dbReference>
<keyword evidence="2" id="KW-0472">Membrane</keyword>